<accession>A0ABI7Y9H8</accession>
<evidence type="ECO:0000256" key="4">
    <source>
        <dbReference type="ARBA" id="ARBA00022701"/>
    </source>
</evidence>
<evidence type="ECO:0000256" key="5">
    <source>
        <dbReference type="ARBA" id="ARBA00023212"/>
    </source>
</evidence>
<keyword evidence="4" id="KW-0493">Microtubule</keyword>
<dbReference type="InterPro" id="IPR040457">
    <property type="entry name" value="GCP_C"/>
</dbReference>
<evidence type="ECO:0000256" key="2">
    <source>
        <dbReference type="ARBA" id="ARBA00010337"/>
    </source>
</evidence>
<feature type="region of interest" description="Disordered" evidence="6">
    <location>
        <begin position="171"/>
        <end position="207"/>
    </location>
</feature>
<dbReference type="Ensembl" id="ENSFCTT00005043798.1">
    <property type="protein sequence ID" value="ENSFCTP00005031176.1"/>
    <property type="gene ID" value="ENSFCTG00005015315.1"/>
</dbReference>
<evidence type="ECO:0000256" key="1">
    <source>
        <dbReference type="ARBA" id="ARBA00004300"/>
    </source>
</evidence>
<dbReference type="GeneTree" id="ENSGT00940000157872"/>
<dbReference type="InterPro" id="IPR007259">
    <property type="entry name" value="GCP"/>
</dbReference>
<dbReference type="PANTHER" id="PTHR19302">
    <property type="entry name" value="GAMMA TUBULIN COMPLEX PROTEIN"/>
    <property type="match status" value="1"/>
</dbReference>
<dbReference type="InterPro" id="IPR042241">
    <property type="entry name" value="GCP_C_sf"/>
</dbReference>
<comment type="similarity">
    <text evidence="2">Belongs to the TUBGCP family.</text>
</comment>
<proteinExistence type="inferred from homology"/>
<reference evidence="9" key="2">
    <citation type="submission" date="2025-08" db="UniProtKB">
        <authorList>
            <consortium name="Ensembl"/>
        </authorList>
    </citation>
    <scope>IDENTIFICATION</scope>
    <source>
        <strain evidence="9">breed Abyssinian</strain>
    </source>
</reference>
<organism evidence="9 10">
    <name type="scientific">Felis catus</name>
    <name type="common">Cat</name>
    <name type="synonym">Felis silvestris catus</name>
    <dbReference type="NCBI Taxonomy" id="9685"/>
    <lineage>
        <taxon>Eukaryota</taxon>
        <taxon>Metazoa</taxon>
        <taxon>Chordata</taxon>
        <taxon>Craniata</taxon>
        <taxon>Vertebrata</taxon>
        <taxon>Euteleostomi</taxon>
        <taxon>Mammalia</taxon>
        <taxon>Eutheria</taxon>
        <taxon>Laurasiatheria</taxon>
        <taxon>Carnivora</taxon>
        <taxon>Feliformia</taxon>
        <taxon>Felidae</taxon>
        <taxon>Felinae</taxon>
        <taxon>Felis</taxon>
    </lineage>
</organism>
<feature type="region of interest" description="Disordered" evidence="6">
    <location>
        <begin position="131"/>
        <end position="155"/>
    </location>
</feature>
<dbReference type="Proteomes" id="UP000823872">
    <property type="component" value="Chromosome A1"/>
</dbReference>
<dbReference type="InterPro" id="IPR041470">
    <property type="entry name" value="GCP_N"/>
</dbReference>
<keyword evidence="5" id="KW-0206">Cytoskeleton</keyword>
<evidence type="ECO:0000256" key="6">
    <source>
        <dbReference type="SAM" id="MobiDB-lite"/>
    </source>
</evidence>
<reference evidence="9 10" key="1">
    <citation type="submission" date="2021-02" db="EMBL/GenBank/DDBJ databases">
        <title>Safari Cat Assemblies.</title>
        <authorList>
            <person name="Bredemeyer K.R."/>
            <person name="Murphy W.J."/>
        </authorList>
    </citation>
    <scope>NUCLEOTIDE SEQUENCE [LARGE SCALE GENOMIC DNA]</scope>
</reference>
<evidence type="ECO:0000259" key="7">
    <source>
        <dbReference type="Pfam" id="PF04130"/>
    </source>
</evidence>
<keyword evidence="3" id="KW-0963">Cytoplasm</keyword>
<evidence type="ECO:0000259" key="8">
    <source>
        <dbReference type="Pfam" id="PF17681"/>
    </source>
</evidence>
<feature type="compositionally biased region" description="Polar residues" evidence="6">
    <location>
        <begin position="171"/>
        <end position="194"/>
    </location>
</feature>
<sequence>MATPDQKSPNVLLQNLCCRILGRSEVIRQRREADAALFSELHRKLHSQGVLKNKWSILYLLLSLSEDPRKQPNKVSSYAALFAQALPRDAHSTPYYYARPQTLPLNYQDRGTQSAQSSGSVGSSGISSIGVYALNGPTPPPQSLLPGQPHHTPGVGDCLRQQLGSRLAWTLTANQPSSQTTTSKGLPNTVSRNVTRPRREGDASGAGEVTEAALVRDIVYVFQGIDGKHVKMDSVENRYKVEAKANLSKSLRDTTVRLAELGWLHNKIRKYTDQRSLDRSFGLVGQSFCAALHQELKEYYRLLSVLHSQFFVASDPAVKTDRLWQDKYTLRRSMIPSFITMDQSRKVLLIGKSINFLHQVCHDQTPTTKMIAVTKSADSPQDAADLFTDLENAFRGKIDAAYFETSKYLLDVLNKKYSLLDHMQAVRRYLLLGQGDFIRHLMDLLKPELVRPATTLYQHNLTGILETAVRATNAQFDSPEILKRLDVRLLEVSPGDTGWDVFSLDYHVDGPIATEQPMLLLSLVLVL</sequence>
<protein>
    <recommendedName>
        <fullName evidence="11">Gamma-tubulin complex component</fullName>
    </recommendedName>
</protein>
<comment type="subcellular location">
    <subcellularLocation>
        <location evidence="1">Cytoplasm</location>
        <location evidence="1">Cytoskeleton</location>
        <location evidence="1">Microtubule organizing center</location>
        <location evidence="1">Centrosome</location>
    </subcellularLocation>
</comment>
<name>A0ABI7Y9H8_FELCA</name>
<keyword evidence="10" id="KW-1185">Reference proteome</keyword>
<dbReference type="Pfam" id="PF17681">
    <property type="entry name" value="GCP_N_terminal"/>
    <property type="match status" value="1"/>
</dbReference>
<evidence type="ECO:0000313" key="10">
    <source>
        <dbReference type="Proteomes" id="UP000823872"/>
    </source>
</evidence>
<dbReference type="PANTHER" id="PTHR19302:SF14">
    <property type="entry name" value="GAMMA-TUBULIN COMPLEX COMPONENT 3"/>
    <property type="match status" value="1"/>
</dbReference>
<dbReference type="Pfam" id="PF04130">
    <property type="entry name" value="GCP_C_terminal"/>
    <property type="match status" value="1"/>
</dbReference>
<gene>
    <name evidence="9" type="primary">TUBGCP3</name>
</gene>
<feature type="domain" description="Gamma tubulin complex component protein N-terminal" evidence="8">
    <location>
        <begin position="307"/>
        <end position="416"/>
    </location>
</feature>
<evidence type="ECO:0008006" key="11">
    <source>
        <dbReference type="Google" id="ProtNLM"/>
    </source>
</evidence>
<dbReference type="Gene3D" id="1.20.120.1900">
    <property type="entry name" value="Gamma-tubulin complex, C-terminal domain"/>
    <property type="match status" value="1"/>
</dbReference>
<reference evidence="9" key="3">
    <citation type="submission" date="2025-09" db="UniProtKB">
        <authorList>
            <consortium name="Ensembl"/>
        </authorList>
    </citation>
    <scope>IDENTIFICATION</scope>
    <source>
        <strain evidence="9">breed Abyssinian</strain>
    </source>
</reference>
<feature type="domain" description="Gamma tubulin complex component C-terminal" evidence="7">
    <location>
        <begin position="419"/>
        <end position="513"/>
    </location>
</feature>
<evidence type="ECO:0000256" key="3">
    <source>
        <dbReference type="ARBA" id="ARBA00022490"/>
    </source>
</evidence>
<evidence type="ECO:0000313" key="9">
    <source>
        <dbReference type="Ensembl" id="ENSFCTP00005031176.1"/>
    </source>
</evidence>